<evidence type="ECO:0000313" key="9">
    <source>
        <dbReference type="EMBL" id="SMF15404.1"/>
    </source>
</evidence>
<organism evidence="9 10">
    <name type="scientific">Trinickia caryophylli</name>
    <name type="common">Paraburkholderia caryophylli</name>
    <dbReference type="NCBI Taxonomy" id="28094"/>
    <lineage>
        <taxon>Bacteria</taxon>
        <taxon>Pseudomonadati</taxon>
        <taxon>Pseudomonadota</taxon>
        <taxon>Betaproteobacteria</taxon>
        <taxon>Burkholderiales</taxon>
        <taxon>Burkholderiaceae</taxon>
        <taxon>Trinickia</taxon>
    </lineage>
</organism>
<evidence type="ECO:0000256" key="4">
    <source>
        <dbReference type="ARBA" id="ARBA00022692"/>
    </source>
</evidence>
<dbReference type="GeneID" id="95548592"/>
<reference evidence="10" key="1">
    <citation type="submission" date="2017-04" db="EMBL/GenBank/DDBJ databases">
        <authorList>
            <person name="Varghese N."/>
            <person name="Submissions S."/>
        </authorList>
    </citation>
    <scope>NUCLEOTIDE SEQUENCE [LARGE SCALE GENOMIC DNA]</scope>
    <source>
        <strain evidence="10">Ballard 720</strain>
    </source>
</reference>
<dbReference type="GO" id="GO:0055085">
    <property type="term" value="P:transmembrane transport"/>
    <property type="evidence" value="ECO:0007669"/>
    <property type="project" value="InterPro"/>
</dbReference>
<keyword evidence="5 7" id="KW-1133">Transmembrane helix</keyword>
<evidence type="ECO:0000256" key="1">
    <source>
        <dbReference type="ARBA" id="ARBA00004651"/>
    </source>
</evidence>
<dbReference type="RefSeq" id="WP_386092030.1">
    <property type="nucleotide sequence ID" value="NZ_BSQD01000003.1"/>
</dbReference>
<gene>
    <name evidence="9" type="ORF">SAMN06295900_103194</name>
</gene>
<evidence type="ECO:0000256" key="2">
    <source>
        <dbReference type="ARBA" id="ARBA00022448"/>
    </source>
</evidence>
<comment type="similarity">
    <text evidence="7">Belongs to the binding-protein-dependent transport system permease family.</text>
</comment>
<evidence type="ECO:0000313" key="10">
    <source>
        <dbReference type="Proteomes" id="UP000192911"/>
    </source>
</evidence>
<feature type="transmembrane region" description="Helical" evidence="7">
    <location>
        <begin position="183"/>
        <end position="207"/>
    </location>
</feature>
<name>A0A1X7DGY9_TRICW</name>
<comment type="subcellular location">
    <subcellularLocation>
        <location evidence="1 7">Cell membrane</location>
        <topology evidence="1 7">Multi-pass membrane protein</topology>
    </subcellularLocation>
</comment>
<proteinExistence type="inferred from homology"/>
<dbReference type="GO" id="GO:0005886">
    <property type="term" value="C:plasma membrane"/>
    <property type="evidence" value="ECO:0007669"/>
    <property type="project" value="UniProtKB-SubCell"/>
</dbReference>
<dbReference type="InterPro" id="IPR000515">
    <property type="entry name" value="MetI-like"/>
</dbReference>
<dbReference type="PANTHER" id="PTHR43163:SF9">
    <property type="entry name" value="ABC TRANSPORTER PERMEASE PROTEIN"/>
    <property type="match status" value="1"/>
</dbReference>
<feature type="transmembrane region" description="Helical" evidence="7">
    <location>
        <begin position="291"/>
        <end position="311"/>
    </location>
</feature>
<dbReference type="Proteomes" id="UP000192911">
    <property type="component" value="Unassembled WGS sequence"/>
</dbReference>
<keyword evidence="3" id="KW-1003">Cell membrane</keyword>
<dbReference type="SUPFAM" id="SSF161098">
    <property type="entry name" value="MetI-like"/>
    <property type="match status" value="1"/>
</dbReference>
<evidence type="ECO:0000256" key="3">
    <source>
        <dbReference type="ARBA" id="ARBA00022475"/>
    </source>
</evidence>
<keyword evidence="6 7" id="KW-0472">Membrane</keyword>
<dbReference type="Pfam" id="PF19300">
    <property type="entry name" value="BPD_transp_1_N"/>
    <property type="match status" value="1"/>
</dbReference>
<dbReference type="PANTHER" id="PTHR43163">
    <property type="entry name" value="DIPEPTIDE TRANSPORT SYSTEM PERMEASE PROTEIN DPPB-RELATED"/>
    <property type="match status" value="1"/>
</dbReference>
<feature type="domain" description="ABC transmembrane type-1" evidence="8">
    <location>
        <begin position="101"/>
        <end position="312"/>
    </location>
</feature>
<keyword evidence="2 7" id="KW-0813">Transport</keyword>
<keyword evidence="10" id="KW-1185">Reference proteome</keyword>
<dbReference type="PROSITE" id="PS50928">
    <property type="entry name" value="ABC_TM1"/>
    <property type="match status" value="1"/>
</dbReference>
<evidence type="ECO:0000256" key="5">
    <source>
        <dbReference type="ARBA" id="ARBA00022989"/>
    </source>
</evidence>
<evidence type="ECO:0000256" key="6">
    <source>
        <dbReference type="ARBA" id="ARBA00023136"/>
    </source>
</evidence>
<dbReference type="InterPro" id="IPR035906">
    <property type="entry name" value="MetI-like_sf"/>
</dbReference>
<sequence length="326" mass="35324">MPVELTRHLLARLLQGFVAIALIAIVNFCLIHAAPGDPASVMAGEAGATDARYVEQLRSQFELDRPLPAQLASYLSHLARLDLGYSYRQQQSVARLIADRLPATLMLTGSAFLLSLWLGITLGALASRRPGGWLDSLISACATLFYATPLYWLALMAVLLFSVRLDWLPAFGYRSVEGDSQGLAAAADIATHLILPVATLSLFYMAVYARMTRAAMLDAARMDFVRTACARGVHPRRIRRAHILRNALRPIVTLAGMQAGGQIGGAILTETVFAWPGIGRLMFDALMQRDYAVLLGCLLVTAAIAVCMNLLTDYVALLVDPRIAAA</sequence>
<accession>A0A1X7DGY9</accession>
<feature type="transmembrane region" description="Helical" evidence="7">
    <location>
        <begin position="137"/>
        <end position="163"/>
    </location>
</feature>
<dbReference type="Pfam" id="PF00528">
    <property type="entry name" value="BPD_transp_1"/>
    <property type="match status" value="1"/>
</dbReference>
<keyword evidence="4 7" id="KW-0812">Transmembrane</keyword>
<evidence type="ECO:0000259" key="8">
    <source>
        <dbReference type="PROSITE" id="PS50928"/>
    </source>
</evidence>
<dbReference type="STRING" id="28094.SAMN06295900_103194"/>
<feature type="transmembrane region" description="Helical" evidence="7">
    <location>
        <begin position="12"/>
        <end position="34"/>
    </location>
</feature>
<dbReference type="CDD" id="cd06261">
    <property type="entry name" value="TM_PBP2"/>
    <property type="match status" value="1"/>
</dbReference>
<protein>
    <submittedName>
        <fullName evidence="9">Peptide/nickel transport system permease protein</fullName>
    </submittedName>
</protein>
<dbReference type="EMBL" id="FXAH01000003">
    <property type="protein sequence ID" value="SMF15404.1"/>
    <property type="molecule type" value="Genomic_DNA"/>
</dbReference>
<dbReference type="Gene3D" id="1.10.3720.10">
    <property type="entry name" value="MetI-like"/>
    <property type="match status" value="1"/>
</dbReference>
<dbReference type="AlphaFoldDB" id="A0A1X7DGY9"/>
<feature type="transmembrane region" description="Helical" evidence="7">
    <location>
        <begin position="105"/>
        <end position="125"/>
    </location>
</feature>
<evidence type="ECO:0000256" key="7">
    <source>
        <dbReference type="RuleBase" id="RU363032"/>
    </source>
</evidence>
<dbReference type="InterPro" id="IPR045621">
    <property type="entry name" value="BPD_transp_1_N"/>
</dbReference>